<dbReference type="InterPro" id="IPR050953">
    <property type="entry name" value="N4_N6_ade-DNA_methylase"/>
</dbReference>
<dbReference type="PRINTS" id="PR00507">
    <property type="entry name" value="N12N6MTFRASE"/>
</dbReference>
<reference evidence="7" key="1">
    <citation type="journal article" date="2015" name="Nature">
        <title>Complex archaea that bridge the gap between prokaryotes and eukaryotes.</title>
        <authorList>
            <person name="Spang A."/>
            <person name="Saw J.H."/>
            <person name="Jorgensen S.L."/>
            <person name="Zaremba-Niedzwiedzka K."/>
            <person name="Martijn J."/>
            <person name="Lind A.E."/>
            <person name="van Eijk R."/>
            <person name="Schleper C."/>
            <person name="Guy L."/>
            <person name="Ettema T.J."/>
        </authorList>
    </citation>
    <scope>NUCLEOTIDE SEQUENCE</scope>
</reference>
<comment type="caution">
    <text evidence="7">The sequence shown here is derived from an EMBL/GenBank/DDBJ whole genome shotgun (WGS) entry which is preliminary data.</text>
</comment>
<dbReference type="PANTHER" id="PTHR33841:SF1">
    <property type="entry name" value="DNA METHYLTRANSFERASE A"/>
    <property type="match status" value="1"/>
</dbReference>
<protein>
    <recommendedName>
        <fullName evidence="1">site-specific DNA-methyltransferase (adenine-specific)</fullName>
        <ecNumber evidence="1">2.1.1.72</ecNumber>
    </recommendedName>
</protein>
<evidence type="ECO:0000256" key="5">
    <source>
        <dbReference type="ARBA" id="ARBA00047942"/>
    </source>
</evidence>
<keyword evidence="4" id="KW-0949">S-adenosyl-L-methionine</keyword>
<dbReference type="AlphaFoldDB" id="A0A0F9MAU3"/>
<evidence type="ECO:0000256" key="1">
    <source>
        <dbReference type="ARBA" id="ARBA00011900"/>
    </source>
</evidence>
<dbReference type="EC" id="2.1.1.72" evidence="1"/>
<dbReference type="InterPro" id="IPR029063">
    <property type="entry name" value="SAM-dependent_MTases_sf"/>
</dbReference>
<evidence type="ECO:0000313" key="7">
    <source>
        <dbReference type="EMBL" id="KKM96476.1"/>
    </source>
</evidence>
<dbReference type="GO" id="GO:0006304">
    <property type="term" value="P:DNA modification"/>
    <property type="evidence" value="ECO:0007669"/>
    <property type="project" value="InterPro"/>
</dbReference>
<dbReference type="PROSITE" id="PS00092">
    <property type="entry name" value="N6_MTASE"/>
    <property type="match status" value="1"/>
</dbReference>
<evidence type="ECO:0000256" key="3">
    <source>
        <dbReference type="ARBA" id="ARBA00022679"/>
    </source>
</evidence>
<evidence type="ECO:0000259" key="6">
    <source>
        <dbReference type="Pfam" id="PF07669"/>
    </source>
</evidence>
<keyword evidence="3" id="KW-0808">Transferase</keyword>
<dbReference type="Gene3D" id="3.40.50.150">
    <property type="entry name" value="Vaccinia Virus protein VP39"/>
    <property type="match status" value="1"/>
</dbReference>
<dbReference type="GO" id="GO:0032259">
    <property type="term" value="P:methylation"/>
    <property type="evidence" value="ECO:0007669"/>
    <property type="project" value="UniProtKB-KW"/>
</dbReference>
<evidence type="ECO:0000256" key="4">
    <source>
        <dbReference type="ARBA" id="ARBA00022691"/>
    </source>
</evidence>
<gene>
    <name evidence="7" type="ORF">LCGC14_1177750</name>
</gene>
<keyword evidence="2" id="KW-0489">Methyltransferase</keyword>
<dbReference type="InterPro" id="IPR011639">
    <property type="entry name" value="MethylTrfase_TaqI-like_dom"/>
</dbReference>
<accession>A0A0F9MAU3</accession>
<dbReference type="GO" id="GO:0009007">
    <property type="term" value="F:site-specific DNA-methyltransferase (adenine-specific) activity"/>
    <property type="evidence" value="ECO:0007669"/>
    <property type="project" value="UniProtKB-EC"/>
</dbReference>
<name>A0A0F9MAU3_9ZZZZ</name>
<sequence>MTSQFINYNDLSNERITDIFQSAILEGIKLEKYKEIKEGKPLKSKFLVIESDPESYTRNKLEPQIKKLLPNLELHAEIHKKTSLGKLKKPDGFISSKDISINNNLLIEWEPFNEDLRARKEHGVNQAKLWISDINIGNKNNALVTNGKKWISIKTQKIKEEIRVIEQDLTIKEALKLMENVYNAEKIHEKPIEEAIDITEKFYKWYVALIHGGEYIDKENNRKRISKEDSLLNNVSFASTKQEKEDFIRLNFTRLIFIRILSEYGIIKDDILNFLKNTEPEDFYNRINQLFFETLNTPLNLRENIPKIYKNIPFLNGDLFRKKKIDDKGLKVQRESFVHAIQFLRTFNFRKEYEDLENNFKIDNTIDPEILGHILEKTIEDRKESGVYYTPQVITEYMAEEIIESYLENQIIEFLKKREDNQWKYIQCFNDIFDLDKLILRKIYNQIIKPLKICDPAVGSGAFLLSCGNMLFNIRKNMLKKIELSETNYHIKKEIIQDNLYGVDIKEPAIDICKLRLWLWIIEKQEPEPLPNIDFNIRKGNSLIGYTNTETIKIDLQDISSWVKKGNLMEIFLERNEIIKLYYSIEDPLKQKNLKEKIDILTEFFNEKLNEALVNDLTRENLKLNFSELTHLNIFHWIMEFSEVFENSNGFDIVIGNPPYFRITSAPKLEQKIIGKLGVLKNYHHGQGDIYYDFIVRSYELLRNGGYFIFITSRYWLESVYANYLKKFFKEKVKLSKIIDFREQLLFKGVDIHNSILTYLKQQPLKSDNFFDVYLFDENCTKELKSLNLDDYLEKTGEFNLSNWKNNENWAFTPKLYKELFMKIKKINTRLGDDYNCNQYTNSFRKKYKSILIFDSKPKHISEEYLRKYRKMGEVKRFSIESLIDRYVVVIHNKEKAWNDNQLKQYLISNKISKADLIEIKQESEKNVDNYDEIIYIGYRIPRLVFNFIYVDDNTWVDNTYFITKKKATAFSLKYLIAVLNSDLMRYYIDIIGKKKENEIEIGSTFLKNLPLILRRGSLNKHKINQVKEIEKQISDIMELENNDKNIDEKINQLNDLVYNLYDITVEEKILIDDYISKISSKLYYKTLKF</sequence>
<dbReference type="PANTHER" id="PTHR33841">
    <property type="entry name" value="DNA METHYLTRANSFERASE YEEA-RELATED"/>
    <property type="match status" value="1"/>
</dbReference>
<comment type="catalytic activity">
    <reaction evidence="5">
        <text>a 2'-deoxyadenosine in DNA + S-adenosyl-L-methionine = an N(6)-methyl-2'-deoxyadenosine in DNA + S-adenosyl-L-homocysteine + H(+)</text>
        <dbReference type="Rhea" id="RHEA:15197"/>
        <dbReference type="Rhea" id="RHEA-COMP:12418"/>
        <dbReference type="Rhea" id="RHEA-COMP:12419"/>
        <dbReference type="ChEBI" id="CHEBI:15378"/>
        <dbReference type="ChEBI" id="CHEBI:57856"/>
        <dbReference type="ChEBI" id="CHEBI:59789"/>
        <dbReference type="ChEBI" id="CHEBI:90615"/>
        <dbReference type="ChEBI" id="CHEBI:90616"/>
        <dbReference type="EC" id="2.1.1.72"/>
    </reaction>
</comment>
<proteinExistence type="predicted"/>
<dbReference type="Pfam" id="PF07669">
    <property type="entry name" value="Eco57I"/>
    <property type="match status" value="1"/>
</dbReference>
<dbReference type="InterPro" id="IPR002052">
    <property type="entry name" value="DNA_methylase_N6_adenine_CS"/>
</dbReference>
<dbReference type="EMBL" id="LAZR01005876">
    <property type="protein sequence ID" value="KKM96476.1"/>
    <property type="molecule type" value="Genomic_DNA"/>
</dbReference>
<dbReference type="GO" id="GO:0003676">
    <property type="term" value="F:nucleic acid binding"/>
    <property type="evidence" value="ECO:0007669"/>
    <property type="project" value="InterPro"/>
</dbReference>
<evidence type="ECO:0000256" key="2">
    <source>
        <dbReference type="ARBA" id="ARBA00022603"/>
    </source>
</evidence>
<feature type="domain" description="Type II methyltransferase M.TaqI-like" evidence="6">
    <location>
        <begin position="499"/>
        <end position="746"/>
    </location>
</feature>
<organism evidence="7">
    <name type="scientific">marine sediment metagenome</name>
    <dbReference type="NCBI Taxonomy" id="412755"/>
    <lineage>
        <taxon>unclassified sequences</taxon>
        <taxon>metagenomes</taxon>
        <taxon>ecological metagenomes</taxon>
    </lineage>
</organism>
<dbReference type="SUPFAM" id="SSF53335">
    <property type="entry name" value="S-adenosyl-L-methionine-dependent methyltransferases"/>
    <property type="match status" value="1"/>
</dbReference>